<dbReference type="PANTHER" id="PTHR43651:SF3">
    <property type="entry name" value="1,4-ALPHA-GLUCAN-BRANCHING ENZYME"/>
    <property type="match status" value="1"/>
</dbReference>
<evidence type="ECO:0000256" key="7">
    <source>
        <dbReference type="ARBA" id="ARBA00022679"/>
    </source>
</evidence>
<keyword evidence="7 10" id="KW-0808">Transferase</keyword>
<dbReference type="Proteomes" id="UP001589833">
    <property type="component" value="Unassembled WGS sequence"/>
</dbReference>
<dbReference type="InterPro" id="IPR006048">
    <property type="entry name" value="A-amylase/branching_C"/>
</dbReference>
<comment type="subunit">
    <text evidence="10">Monomer.</text>
</comment>
<dbReference type="Gene3D" id="2.60.40.10">
    <property type="entry name" value="Immunoglobulins"/>
    <property type="match status" value="1"/>
</dbReference>
<protein>
    <recommendedName>
        <fullName evidence="10">1,4-alpha-glucan branching enzyme GlgB</fullName>
        <ecNumber evidence="10">2.4.1.18</ecNumber>
    </recommendedName>
    <alternativeName>
        <fullName evidence="10">1,4-alpha-D-glucan:1,4-alpha-D-glucan 6-glucosyl-transferase</fullName>
    </alternativeName>
    <alternativeName>
        <fullName evidence="10">Alpha-(1-&gt;4)-glucan branching enzyme</fullName>
    </alternativeName>
    <alternativeName>
        <fullName evidence="10">Glycogen branching enzyme</fullName>
        <shortName evidence="10">BE</shortName>
    </alternativeName>
</protein>
<dbReference type="InterPro" id="IPR006047">
    <property type="entry name" value="GH13_cat_dom"/>
</dbReference>
<dbReference type="Gene3D" id="3.20.20.80">
    <property type="entry name" value="Glycosidases"/>
    <property type="match status" value="1"/>
</dbReference>
<comment type="pathway">
    <text evidence="3 10">Glycan biosynthesis; glycogen biosynthesis.</text>
</comment>
<evidence type="ECO:0000256" key="4">
    <source>
        <dbReference type="ARBA" id="ARBA00009000"/>
    </source>
</evidence>
<dbReference type="Gene3D" id="2.60.40.1180">
    <property type="entry name" value="Golgi alpha-mannosidase II"/>
    <property type="match status" value="1"/>
</dbReference>
<evidence type="ECO:0000256" key="1">
    <source>
        <dbReference type="ARBA" id="ARBA00000826"/>
    </source>
</evidence>
<evidence type="ECO:0000256" key="9">
    <source>
        <dbReference type="ARBA" id="ARBA00023277"/>
    </source>
</evidence>
<comment type="catalytic activity">
    <reaction evidence="1 10">
        <text>Transfers a segment of a (1-&gt;4)-alpha-D-glucan chain to a primary hydroxy group in a similar glucan chain.</text>
        <dbReference type="EC" id="2.4.1.18"/>
    </reaction>
</comment>
<comment type="similarity">
    <text evidence="4 10">Belongs to the glycosyl hydrolase 13 family. GlgB subfamily.</text>
</comment>
<dbReference type="NCBIfam" id="TIGR01515">
    <property type="entry name" value="branching_enzym"/>
    <property type="match status" value="1"/>
</dbReference>
<dbReference type="GO" id="GO:0003844">
    <property type="term" value="F:1,4-alpha-glucan branching enzyme activity"/>
    <property type="evidence" value="ECO:0007669"/>
    <property type="project" value="UniProtKB-EC"/>
</dbReference>
<dbReference type="SUPFAM" id="SSF51011">
    <property type="entry name" value="Glycosyl hydrolase domain"/>
    <property type="match status" value="1"/>
</dbReference>
<evidence type="ECO:0000256" key="2">
    <source>
        <dbReference type="ARBA" id="ARBA00002953"/>
    </source>
</evidence>
<accession>A0ABV6NLN0</accession>
<dbReference type="InterPro" id="IPR006407">
    <property type="entry name" value="GlgB"/>
</dbReference>
<comment type="function">
    <text evidence="2 10">Catalyzes the formation of the alpha-1,6-glucosidic linkages in glycogen by scission of a 1,4-alpha-linked oligosaccharide from growing alpha-1,4-glucan chains and the subsequent attachment of the oligosaccharide to the alpha-1,6 position.</text>
</comment>
<evidence type="ECO:0000256" key="8">
    <source>
        <dbReference type="ARBA" id="ARBA00023056"/>
    </source>
</evidence>
<dbReference type="SUPFAM" id="SSF81296">
    <property type="entry name" value="E set domains"/>
    <property type="match status" value="1"/>
</dbReference>
<keyword evidence="9 10" id="KW-0119">Carbohydrate metabolism</keyword>
<keyword evidence="8 10" id="KW-0320">Glycogen biosynthesis</keyword>
<dbReference type="RefSeq" id="WP_273848370.1">
    <property type="nucleotide sequence ID" value="NZ_JAQQWT010000072.1"/>
</dbReference>
<feature type="domain" description="Glycosyl hydrolase family 13 catalytic" evidence="11">
    <location>
        <begin position="154"/>
        <end position="514"/>
    </location>
</feature>
<dbReference type="Pfam" id="PF00128">
    <property type="entry name" value="Alpha-amylase"/>
    <property type="match status" value="2"/>
</dbReference>
<organism evidence="12 13">
    <name type="scientific">Halalkalibacter alkalisediminis</name>
    <dbReference type="NCBI Taxonomy" id="935616"/>
    <lineage>
        <taxon>Bacteria</taxon>
        <taxon>Bacillati</taxon>
        <taxon>Bacillota</taxon>
        <taxon>Bacilli</taxon>
        <taxon>Bacillales</taxon>
        <taxon>Bacillaceae</taxon>
        <taxon>Halalkalibacter</taxon>
    </lineage>
</organism>
<dbReference type="InterPro" id="IPR013780">
    <property type="entry name" value="Glyco_hydro_b"/>
</dbReference>
<dbReference type="InterPro" id="IPR037439">
    <property type="entry name" value="Branching_enzy"/>
</dbReference>
<sequence>MNKLQPSPYDQYLFNQGTLLRSYETMGAHLVKEKGITGVRFSVWAPNAKEIRLVGDFNHWQGNYHRLKNVNNSGIWFIFVPHLPKGTLYKYEVYTKSGEVFLKADPYAFYSEVRPNTASIVYGLPEYEWNDHDWLVKQNKNAQHVYNQPILIYEVHLGSWKRKNNGDFYTYRDLADELIDYVKKMGYTHIELLPIMEHPYDPSWGYQLTGYFSITSRFGTPTDFMYFVDQCHQNGIGVILDWVPGHFGKDAHGLRMFDGTPLYEYSNSLKAEKHSWGTLSFDYTKPEVTGFLISNALFWFDIFHIDGLRVDAVTSMLQLDFDKENDQWEPNVYGGSENLEAIEFIKNLNKTVFQFYPGALMMAEESTDYPSVTGPVHLDGLGFNYKWSLGWMNDTLTYMEKEHSDRRNHHKHLTFPLMYAFTENFTLPISHDEVVHGKKSLLDKMPGDYHQKFANLRLCLGYMMTHPGKKLLFMGSEFGQFSEWRDQDQLDWDLLDYEMHRSVQGYTKDLDHFYLKEKGLWELDHIHNGYEWINPQDDTNSIISYIRKGKKPSDSLIIICNFSTKLHNEYRIGVQDCVDYREVFSSDECKYGGAGHKNTRSIKSENIPSDNHPYSLTITLAPLSMIILKKFISKKERKKNKK</sequence>
<dbReference type="NCBIfam" id="NF003811">
    <property type="entry name" value="PRK05402.1"/>
    <property type="match status" value="1"/>
</dbReference>
<dbReference type="Pfam" id="PF02922">
    <property type="entry name" value="CBM_48"/>
    <property type="match status" value="1"/>
</dbReference>
<dbReference type="SMART" id="SM00642">
    <property type="entry name" value="Aamy"/>
    <property type="match status" value="1"/>
</dbReference>
<proteinExistence type="inferred from homology"/>
<dbReference type="InterPro" id="IPR044143">
    <property type="entry name" value="GlgB_N_E_set_prok"/>
</dbReference>
<dbReference type="InterPro" id="IPR014756">
    <property type="entry name" value="Ig_E-set"/>
</dbReference>
<name>A0ABV6NLN0_9BACI</name>
<evidence type="ECO:0000256" key="5">
    <source>
        <dbReference type="ARBA" id="ARBA00022600"/>
    </source>
</evidence>
<dbReference type="InterPro" id="IPR017853">
    <property type="entry name" value="GH"/>
</dbReference>
<dbReference type="Pfam" id="PF02806">
    <property type="entry name" value="Alpha-amylase_C"/>
    <property type="match status" value="1"/>
</dbReference>
<evidence type="ECO:0000259" key="11">
    <source>
        <dbReference type="SMART" id="SM00642"/>
    </source>
</evidence>
<dbReference type="PIRSF" id="PIRSF000463">
    <property type="entry name" value="GlgB"/>
    <property type="match status" value="1"/>
</dbReference>
<keyword evidence="13" id="KW-1185">Reference proteome</keyword>
<dbReference type="SUPFAM" id="SSF51445">
    <property type="entry name" value="(Trans)glycosidases"/>
    <property type="match status" value="1"/>
</dbReference>
<feature type="active site" description="Proton donor" evidence="10">
    <location>
        <position position="364"/>
    </location>
</feature>
<dbReference type="InterPro" id="IPR013783">
    <property type="entry name" value="Ig-like_fold"/>
</dbReference>
<dbReference type="EC" id="2.4.1.18" evidence="10"/>
<evidence type="ECO:0000256" key="10">
    <source>
        <dbReference type="HAMAP-Rule" id="MF_00685"/>
    </source>
</evidence>
<keyword evidence="6 10" id="KW-0328">Glycosyltransferase</keyword>
<evidence type="ECO:0000256" key="3">
    <source>
        <dbReference type="ARBA" id="ARBA00004964"/>
    </source>
</evidence>
<reference evidence="12 13" key="1">
    <citation type="submission" date="2024-09" db="EMBL/GenBank/DDBJ databases">
        <authorList>
            <person name="Sun Q."/>
            <person name="Mori K."/>
        </authorList>
    </citation>
    <scope>NUCLEOTIDE SEQUENCE [LARGE SCALE GENOMIC DNA]</scope>
    <source>
        <strain evidence="12 13">NCAIM B.02301</strain>
    </source>
</reference>
<comment type="caution">
    <text evidence="12">The sequence shown here is derived from an EMBL/GenBank/DDBJ whole genome shotgun (WGS) entry which is preliminary data.</text>
</comment>
<evidence type="ECO:0000256" key="6">
    <source>
        <dbReference type="ARBA" id="ARBA00022676"/>
    </source>
</evidence>
<dbReference type="CDD" id="cd11322">
    <property type="entry name" value="AmyAc_Glg_BE"/>
    <property type="match status" value="1"/>
</dbReference>
<keyword evidence="5 10" id="KW-0321">Glycogen metabolism</keyword>
<dbReference type="PANTHER" id="PTHR43651">
    <property type="entry name" value="1,4-ALPHA-GLUCAN-BRANCHING ENZYME"/>
    <property type="match status" value="1"/>
</dbReference>
<evidence type="ECO:0000313" key="13">
    <source>
        <dbReference type="Proteomes" id="UP001589833"/>
    </source>
</evidence>
<gene>
    <name evidence="10 12" type="primary">glgB</name>
    <name evidence="12" type="ORF">ACFFH4_22600</name>
</gene>
<dbReference type="HAMAP" id="MF_00685">
    <property type="entry name" value="GlgB"/>
    <property type="match status" value="1"/>
</dbReference>
<dbReference type="CDD" id="cd02855">
    <property type="entry name" value="E_set_GBE_prok_N"/>
    <property type="match status" value="1"/>
</dbReference>
<evidence type="ECO:0000313" key="12">
    <source>
        <dbReference type="EMBL" id="MFC0561677.1"/>
    </source>
</evidence>
<dbReference type="InterPro" id="IPR004193">
    <property type="entry name" value="Glyco_hydro_13_N"/>
</dbReference>
<dbReference type="EMBL" id="JBHLTR010000078">
    <property type="protein sequence ID" value="MFC0561677.1"/>
    <property type="molecule type" value="Genomic_DNA"/>
</dbReference>
<feature type="active site" description="Nucleophile" evidence="10">
    <location>
        <position position="311"/>
    </location>
</feature>
<dbReference type="NCBIfam" id="NF008967">
    <property type="entry name" value="PRK12313.1"/>
    <property type="match status" value="1"/>
</dbReference>